<dbReference type="Gene3D" id="3.30.230.10">
    <property type="match status" value="1"/>
</dbReference>
<dbReference type="SUPFAM" id="SSF54211">
    <property type="entry name" value="Ribosomal protein S5 domain 2-like"/>
    <property type="match status" value="1"/>
</dbReference>
<dbReference type="PhylomeDB" id="B3RRE6"/>
<dbReference type="InParanoid" id="B3RRE6"/>
<dbReference type="Proteomes" id="UP000009022">
    <property type="component" value="Unassembled WGS sequence"/>
</dbReference>
<dbReference type="InterPro" id="IPR018522">
    <property type="entry name" value="TopoIIA_CS"/>
</dbReference>
<dbReference type="Pfam" id="PF00521">
    <property type="entry name" value="DNA_topoisoIV"/>
    <property type="match status" value="1"/>
</dbReference>
<evidence type="ECO:0000256" key="13">
    <source>
        <dbReference type="ARBA" id="ARBA00023235"/>
    </source>
</evidence>
<keyword evidence="11 15" id="KW-0799">Topoisomerase</keyword>
<keyword evidence="8 16" id="KW-0547">Nucleotide-binding</keyword>
<dbReference type="InterPro" id="IPR006171">
    <property type="entry name" value="TOPRIM_dom"/>
</dbReference>
<dbReference type="InterPro" id="IPR013760">
    <property type="entry name" value="Topo_IIA-like_dom_sf"/>
</dbReference>
<dbReference type="FunFam" id="3.30.565.10:FF:000004">
    <property type="entry name" value="DNA topoisomerase 2"/>
    <property type="match status" value="1"/>
</dbReference>
<keyword evidence="7" id="KW-0479">Metal-binding</keyword>
<dbReference type="Pfam" id="PF16898">
    <property type="entry name" value="TOPRIM_C"/>
    <property type="match status" value="1"/>
</dbReference>
<comment type="similarity">
    <text evidence="6 16">Belongs to the type II topoisomerase family.</text>
</comment>
<dbReference type="HOGENOM" id="CLU_001935_1_0_1"/>
<evidence type="ECO:0000256" key="9">
    <source>
        <dbReference type="ARBA" id="ARBA00022840"/>
    </source>
</evidence>
<dbReference type="EC" id="5.6.2.2" evidence="16"/>
<dbReference type="PROSITE" id="PS00177">
    <property type="entry name" value="TOPOISOMERASE_II"/>
    <property type="match status" value="1"/>
</dbReference>
<keyword evidence="9 16" id="KW-0067">ATP-binding</keyword>
<dbReference type="InterPro" id="IPR034157">
    <property type="entry name" value="TOPRIM_TopoII"/>
</dbReference>
<dbReference type="FunFam" id="3.30.1360.40:FF:000003">
    <property type="entry name" value="DNA topoisomerase 2"/>
    <property type="match status" value="1"/>
</dbReference>
<dbReference type="PROSITE" id="PS50880">
    <property type="entry name" value="TOPRIM"/>
    <property type="match status" value="1"/>
</dbReference>
<evidence type="ECO:0000256" key="14">
    <source>
        <dbReference type="ARBA" id="ARBA00023242"/>
    </source>
</evidence>
<feature type="region of interest" description="Disordered" evidence="17">
    <location>
        <begin position="1082"/>
        <end position="1103"/>
    </location>
</feature>
<dbReference type="OrthoDB" id="276498at2759"/>
<dbReference type="InterPro" id="IPR036890">
    <property type="entry name" value="HATPase_C_sf"/>
</dbReference>
<dbReference type="OMA" id="DVKPHMI"/>
<dbReference type="GeneID" id="6752072"/>
<dbReference type="SMART" id="SM00433">
    <property type="entry name" value="TOP2c"/>
    <property type="match status" value="1"/>
</dbReference>
<dbReference type="InterPro" id="IPR013758">
    <property type="entry name" value="Topo_IIA_A/C_ab"/>
</dbReference>
<comment type="function">
    <text evidence="16">Control of topological states of DNA by transient breakage and subsequent rejoining of DNA strands. Topoisomerase II makes double-strand breaks.</text>
</comment>
<protein>
    <recommendedName>
        <fullName evidence="16">DNA topoisomerase 2</fullName>
        <ecNumber evidence="16">5.6.2.2</ecNumber>
    </recommendedName>
</protein>
<comment type="cofactor">
    <cofactor evidence="4">
        <name>Mg(2+)</name>
        <dbReference type="ChEBI" id="CHEBI:18420"/>
    </cofactor>
</comment>
<dbReference type="Pfam" id="PF01751">
    <property type="entry name" value="Toprim"/>
    <property type="match status" value="1"/>
</dbReference>
<dbReference type="STRING" id="10228.B3RRE6"/>
<dbReference type="CTD" id="6752072"/>
<evidence type="ECO:0000259" key="18">
    <source>
        <dbReference type="PROSITE" id="PS50880"/>
    </source>
</evidence>
<dbReference type="RefSeq" id="XP_002110327.1">
    <property type="nucleotide sequence ID" value="XM_002110291.1"/>
</dbReference>
<keyword evidence="21" id="KW-1185">Reference proteome</keyword>
<comment type="cofactor">
    <cofactor evidence="3">
        <name>Mn(2+)</name>
        <dbReference type="ChEBI" id="CHEBI:29035"/>
    </cofactor>
</comment>
<dbReference type="SUPFAM" id="SSF56719">
    <property type="entry name" value="Type II DNA topoisomerase"/>
    <property type="match status" value="1"/>
</dbReference>
<evidence type="ECO:0000256" key="7">
    <source>
        <dbReference type="ARBA" id="ARBA00022723"/>
    </source>
</evidence>
<evidence type="ECO:0000256" key="12">
    <source>
        <dbReference type="ARBA" id="ARBA00023125"/>
    </source>
</evidence>
<dbReference type="AlphaFoldDB" id="B3RRE6"/>
<dbReference type="Gene3D" id="3.30.1360.40">
    <property type="match status" value="1"/>
</dbReference>
<evidence type="ECO:0000256" key="10">
    <source>
        <dbReference type="ARBA" id="ARBA00022842"/>
    </source>
</evidence>
<dbReference type="Pfam" id="PF00204">
    <property type="entry name" value="DNA_gyraseB"/>
    <property type="match status" value="1"/>
</dbReference>
<keyword evidence="10" id="KW-0460">Magnesium</keyword>
<dbReference type="InterPro" id="IPR002205">
    <property type="entry name" value="Topo_IIA_dom_A"/>
</dbReference>
<dbReference type="CDD" id="cd16930">
    <property type="entry name" value="HATPase_TopII-like"/>
    <property type="match status" value="1"/>
</dbReference>
<evidence type="ECO:0000256" key="1">
    <source>
        <dbReference type="ARBA" id="ARBA00000185"/>
    </source>
</evidence>
<evidence type="ECO:0000256" key="17">
    <source>
        <dbReference type="SAM" id="MobiDB-lite"/>
    </source>
</evidence>
<dbReference type="InterPro" id="IPR020568">
    <property type="entry name" value="Ribosomal_Su5_D2-typ_SF"/>
</dbReference>
<comment type="catalytic activity">
    <reaction evidence="1 15 16">
        <text>ATP-dependent breakage, passage and rejoining of double-stranded DNA.</text>
        <dbReference type="EC" id="5.6.2.2"/>
    </reaction>
</comment>
<gene>
    <name evidence="20" type="ORF">TRIADDRAFT_23201</name>
</gene>
<dbReference type="InterPro" id="IPR001154">
    <property type="entry name" value="TopoII_euk"/>
</dbReference>
<dbReference type="InterPro" id="IPR031660">
    <property type="entry name" value="TOPRIM_C"/>
</dbReference>
<feature type="compositionally biased region" description="Acidic residues" evidence="17">
    <location>
        <begin position="1088"/>
        <end position="1103"/>
    </location>
</feature>
<keyword evidence="12 15" id="KW-0238">DNA-binding</keyword>
<evidence type="ECO:0000256" key="15">
    <source>
        <dbReference type="PROSITE-ProRule" id="PRU01384"/>
    </source>
</evidence>
<dbReference type="InterPro" id="IPR014721">
    <property type="entry name" value="Ribsml_uS5_D2-typ_fold_subgr"/>
</dbReference>
<feature type="domain" description="Topo IIA-type catalytic" evidence="19">
    <location>
        <begin position="704"/>
        <end position="1151"/>
    </location>
</feature>
<sequence>KKKTPSKKNKRLSVERIYQKKSQLEHILLRPDTYIGSVEHITQTMWVIEDGKMMNKSITYPPGLYKIFDEILVNAADNKQRDPRMDTIKITIDPENNLLKIWNNGRGIPVEIHREENVYVPTLIFGHLLTSSNYNDDERKVTGGRNGYGAKLCNIFSTEFKVETYSADSGKQFSQTWNNNMSKAREPKITAIEKSKQEFTCITFKPDLQKFGLTHLTSDIVSLMTRRAYDIAAAARGVKVYLNGDRIPIKTFKDYVELFLANEEKDDGEEDKEKRKITHEIVNGRWEVCLTASDRGFQQASFVNSIATTKGGTHVNHVVDQLVEKLMGAVKKKNKGGIDVKPYQIKNHMWVFINCLIENPSFDSQTKENMTLRAKSFGSSCNLSEKFIKGALGCGVVERILNWVRFKTQAQLSKKCSASKHSKLKGIPKLDDANDAGTRNSSDCTLILTEGDSAKALAVSGLSVVGRDKYGVFPLRGKLLNTREASSKQVMENAEINNIIKILGLHYNKKYNDDVSLKSLRYGNLMIMADQDQDGSHIKGLLINFIHHNWPSLLQQPFLKEFITPIVKVTKGKNEIAFYSIPEFEEWKQNTASYKSWKVKYYKGLGTSTPKEAKEYFADMSRHRVAFRYDGNDDDTAIQLAFSKKMISERKEWLNKSMEDKKNRKLNNKPEPYLYGKEVSDISYSDFVNKELIHFSNADNIRSIPSLMDGLKPGQRKVLFTCFKRNDKKDIKVAQLAGSVAEMSAYHHGEASLMGTIINLAQNFVGSNNINLLQPIGQFGTRLHGGKDSASARYIFTMLSPVARYMFDQKDEPLLEYQFEDNLRIEPDWYAPLIPVVLVNGAEGIGTGYSTRIPNYNPREIVDNLKRLLAGEEPIEMHPWYKNFKGEIKQVEENKYQIDGVIKKINETTLEIVELPIRTWTQAYKEGVLEPMLHGGEKTPSFISNYKEYHTDTTVRFIVTLTEANMEAAEKIGLLKKFKLEGSFSTNSMVLFDAHGCLRRYGNAQEILKEFYETKLEFYVKRKEWLEGLLEAESRKLSNQARFILEKIDGKLAIENKSKRDLIAMLKSANFDSDPVKSWQNKQKSVVESEESDASEQETDEGPDFNYILNMNMWSLTKERKDELIANKNKKIAEYQTLKEKTPKMLWLEDIEVFLEELEVSYIN</sequence>
<evidence type="ECO:0000313" key="20">
    <source>
        <dbReference type="EMBL" id="EDV26331.1"/>
    </source>
</evidence>
<feature type="active site" description="O-(5'-phospho-DNA)-tyrosine intermediate" evidence="15">
    <location>
        <position position="794"/>
    </location>
</feature>
<evidence type="ECO:0000256" key="11">
    <source>
        <dbReference type="ARBA" id="ARBA00023029"/>
    </source>
</evidence>
<keyword evidence="13 15" id="KW-0413">Isomerase</keyword>
<dbReference type="GO" id="GO:0005634">
    <property type="term" value="C:nucleus"/>
    <property type="evidence" value="ECO:0000318"/>
    <property type="project" value="GO_Central"/>
</dbReference>
<dbReference type="Gene3D" id="3.30.565.10">
    <property type="entry name" value="Histidine kinase-like ATPase, C-terminal domain"/>
    <property type="match status" value="1"/>
</dbReference>
<dbReference type="eggNOG" id="KOG0355">
    <property type="taxonomic scope" value="Eukaryota"/>
</dbReference>
<feature type="domain" description="Toprim" evidence="18">
    <location>
        <begin position="444"/>
        <end position="561"/>
    </location>
</feature>
<evidence type="ECO:0000256" key="6">
    <source>
        <dbReference type="ARBA" id="ARBA00011080"/>
    </source>
</evidence>
<dbReference type="FunFam" id="3.30.1490.30:FF:000001">
    <property type="entry name" value="DNA topoisomerase 2"/>
    <property type="match status" value="1"/>
</dbReference>
<dbReference type="GO" id="GO:0046872">
    <property type="term" value="F:metal ion binding"/>
    <property type="evidence" value="ECO:0007669"/>
    <property type="project" value="UniProtKB-KW"/>
</dbReference>
<keyword evidence="14" id="KW-0539">Nucleus</keyword>
<dbReference type="Pfam" id="PF02518">
    <property type="entry name" value="HATPase_c"/>
    <property type="match status" value="1"/>
</dbReference>
<dbReference type="FunFam" id="3.90.199.10:FF:000002">
    <property type="entry name" value="DNA topoisomerase 2"/>
    <property type="match status" value="1"/>
</dbReference>
<evidence type="ECO:0000256" key="3">
    <source>
        <dbReference type="ARBA" id="ARBA00001936"/>
    </source>
</evidence>
<dbReference type="FunCoup" id="B3RRE6">
    <property type="interactions" value="929"/>
</dbReference>
<evidence type="ECO:0000256" key="5">
    <source>
        <dbReference type="ARBA" id="ARBA00004123"/>
    </source>
</evidence>
<dbReference type="GO" id="GO:0000819">
    <property type="term" value="P:sister chromatid segregation"/>
    <property type="evidence" value="ECO:0000318"/>
    <property type="project" value="GO_Central"/>
</dbReference>
<dbReference type="InterPro" id="IPR013506">
    <property type="entry name" value="Topo_IIA_bsu_dom2"/>
</dbReference>
<dbReference type="Gene3D" id="3.90.199.10">
    <property type="entry name" value="Topoisomerase II, domain 5"/>
    <property type="match status" value="1"/>
</dbReference>
<feature type="non-terminal residue" evidence="20">
    <location>
        <position position="1"/>
    </location>
</feature>
<dbReference type="InterPro" id="IPR001241">
    <property type="entry name" value="Topo_IIA"/>
</dbReference>
<evidence type="ECO:0000256" key="2">
    <source>
        <dbReference type="ARBA" id="ARBA00001913"/>
    </source>
</evidence>
<dbReference type="GO" id="GO:0000712">
    <property type="term" value="P:resolution of meiotic recombination intermediates"/>
    <property type="evidence" value="ECO:0000318"/>
    <property type="project" value="GO_Central"/>
</dbReference>
<dbReference type="CDD" id="cd00187">
    <property type="entry name" value="TOP4c"/>
    <property type="match status" value="1"/>
</dbReference>
<dbReference type="InterPro" id="IPR013757">
    <property type="entry name" value="Topo_IIA_A_a_sf"/>
</dbReference>
<dbReference type="CDD" id="cd03365">
    <property type="entry name" value="TOPRIM_TopoIIA"/>
    <property type="match status" value="1"/>
</dbReference>
<dbReference type="InterPro" id="IPR013759">
    <property type="entry name" value="Topo_IIA_B_C"/>
</dbReference>
<dbReference type="SUPFAM" id="SSF55874">
    <property type="entry name" value="ATPase domain of HSP90 chaperone/DNA topoisomerase II/histidine kinase"/>
    <property type="match status" value="1"/>
</dbReference>
<dbReference type="Gene3D" id="1.10.268.10">
    <property type="entry name" value="Topoisomerase, domain 3"/>
    <property type="match status" value="1"/>
</dbReference>
<dbReference type="SMART" id="SM00434">
    <property type="entry name" value="TOP4c"/>
    <property type="match status" value="1"/>
</dbReference>
<dbReference type="PRINTS" id="PR01158">
    <property type="entry name" value="TOPISMRASEII"/>
</dbReference>
<evidence type="ECO:0000256" key="16">
    <source>
        <dbReference type="RuleBase" id="RU362094"/>
    </source>
</evidence>
<dbReference type="Gene3D" id="3.30.1490.30">
    <property type="match status" value="1"/>
</dbReference>
<evidence type="ECO:0000256" key="4">
    <source>
        <dbReference type="ARBA" id="ARBA00001946"/>
    </source>
</evidence>
<dbReference type="PANTHER" id="PTHR10169:SF38">
    <property type="entry name" value="DNA TOPOISOMERASE 2"/>
    <property type="match status" value="1"/>
</dbReference>
<dbReference type="PROSITE" id="PS52040">
    <property type="entry name" value="TOPO_IIA"/>
    <property type="match status" value="1"/>
</dbReference>
<dbReference type="GO" id="GO:0003677">
    <property type="term" value="F:DNA binding"/>
    <property type="evidence" value="ECO:0007669"/>
    <property type="project" value="UniProtKB-UniRule"/>
</dbReference>
<comment type="subunit">
    <text evidence="16">Homodimer.</text>
</comment>
<dbReference type="PANTHER" id="PTHR10169">
    <property type="entry name" value="DNA TOPOISOMERASE/GYRASE"/>
    <property type="match status" value="1"/>
</dbReference>
<dbReference type="FunFam" id="3.30.230.10:FF:000008">
    <property type="entry name" value="DNA topoisomerase 2"/>
    <property type="match status" value="1"/>
</dbReference>
<dbReference type="KEGG" id="tad:TRIADDRAFT_23201"/>
<comment type="subcellular location">
    <subcellularLocation>
        <location evidence="5">Nucleus</location>
    </subcellularLocation>
</comment>
<comment type="cofactor">
    <cofactor evidence="2">
        <name>Ca(2+)</name>
        <dbReference type="ChEBI" id="CHEBI:29108"/>
    </cofactor>
</comment>
<dbReference type="FunFam" id="1.10.268.10:FF:000002">
    <property type="entry name" value="DNA topoisomerase 2"/>
    <property type="match status" value="1"/>
</dbReference>
<dbReference type="EMBL" id="DS985243">
    <property type="protein sequence ID" value="EDV26331.1"/>
    <property type="molecule type" value="Genomic_DNA"/>
</dbReference>
<evidence type="ECO:0000259" key="19">
    <source>
        <dbReference type="PROSITE" id="PS52040"/>
    </source>
</evidence>
<dbReference type="GO" id="GO:0003918">
    <property type="term" value="F:DNA topoisomerase type II (double strand cut, ATP-hydrolyzing) activity"/>
    <property type="evidence" value="ECO:0000318"/>
    <property type="project" value="GO_Central"/>
</dbReference>
<accession>B3RRE6</accession>
<proteinExistence type="inferred from homology"/>
<organism evidence="20 21">
    <name type="scientific">Trichoplax adhaerens</name>
    <name type="common">Trichoplax reptans</name>
    <dbReference type="NCBI Taxonomy" id="10228"/>
    <lineage>
        <taxon>Eukaryota</taxon>
        <taxon>Metazoa</taxon>
        <taxon>Placozoa</taxon>
        <taxon>Uniplacotomia</taxon>
        <taxon>Trichoplacea</taxon>
        <taxon>Trichoplacidae</taxon>
        <taxon>Trichoplax</taxon>
    </lineage>
</organism>
<name>B3RRE6_TRIAD</name>
<dbReference type="CDD" id="cd03481">
    <property type="entry name" value="TopoIIA_Trans_ScTopoIIA"/>
    <property type="match status" value="1"/>
</dbReference>
<dbReference type="InterPro" id="IPR003594">
    <property type="entry name" value="HATPase_dom"/>
</dbReference>
<dbReference type="PRINTS" id="PR00418">
    <property type="entry name" value="TPI2FAMILY"/>
</dbReference>
<dbReference type="Gene3D" id="3.40.50.670">
    <property type="match status" value="1"/>
</dbReference>
<dbReference type="GO" id="GO:0005524">
    <property type="term" value="F:ATP binding"/>
    <property type="evidence" value="ECO:0007669"/>
    <property type="project" value="UniProtKB-UniRule"/>
</dbReference>
<dbReference type="GO" id="GO:0006265">
    <property type="term" value="P:DNA topological change"/>
    <property type="evidence" value="ECO:0007669"/>
    <property type="project" value="UniProtKB-UniRule"/>
</dbReference>
<evidence type="ECO:0000256" key="8">
    <source>
        <dbReference type="ARBA" id="ARBA00022741"/>
    </source>
</evidence>
<dbReference type="InterPro" id="IPR050634">
    <property type="entry name" value="DNA_Topoisomerase_II"/>
</dbReference>
<dbReference type="SMART" id="SM00387">
    <property type="entry name" value="HATPase_c"/>
    <property type="match status" value="1"/>
</dbReference>
<evidence type="ECO:0000313" key="21">
    <source>
        <dbReference type="Proteomes" id="UP000009022"/>
    </source>
</evidence>
<dbReference type="FunFam" id="3.40.50.670:FF:000001">
    <property type="entry name" value="DNA topoisomerase 2"/>
    <property type="match status" value="2"/>
</dbReference>
<reference evidence="20 21" key="1">
    <citation type="journal article" date="2008" name="Nature">
        <title>The Trichoplax genome and the nature of placozoans.</title>
        <authorList>
            <person name="Srivastava M."/>
            <person name="Begovic E."/>
            <person name="Chapman J."/>
            <person name="Putnam N.H."/>
            <person name="Hellsten U."/>
            <person name="Kawashima T."/>
            <person name="Kuo A."/>
            <person name="Mitros T."/>
            <person name="Salamov A."/>
            <person name="Carpenter M.L."/>
            <person name="Signorovitch A.Y."/>
            <person name="Moreno M.A."/>
            <person name="Kamm K."/>
            <person name="Grimwood J."/>
            <person name="Schmutz J."/>
            <person name="Shapiro H."/>
            <person name="Grigoriev I.V."/>
            <person name="Buss L.W."/>
            <person name="Schierwater B."/>
            <person name="Dellaporta S.L."/>
            <person name="Rokhsar D.S."/>
        </authorList>
    </citation>
    <scope>NUCLEOTIDE SEQUENCE [LARGE SCALE GENOMIC DNA]</scope>
    <source>
        <strain evidence="20 21">Grell-BS-1999</strain>
    </source>
</reference>